<name>A0ABS2K645_9GAMM</name>
<feature type="transmembrane region" description="Helical" evidence="7">
    <location>
        <begin position="404"/>
        <end position="428"/>
    </location>
</feature>
<dbReference type="NCBIfam" id="TIGR00711">
    <property type="entry name" value="efflux_EmrB"/>
    <property type="match status" value="1"/>
</dbReference>
<keyword evidence="3" id="KW-1003">Cell membrane</keyword>
<keyword evidence="10" id="KW-1185">Reference proteome</keyword>
<keyword evidence="5 7" id="KW-1133">Transmembrane helix</keyword>
<dbReference type="PROSITE" id="PS50850">
    <property type="entry name" value="MFS"/>
    <property type="match status" value="1"/>
</dbReference>
<evidence type="ECO:0000259" key="8">
    <source>
        <dbReference type="PROSITE" id="PS50850"/>
    </source>
</evidence>
<feature type="transmembrane region" description="Helical" evidence="7">
    <location>
        <begin position="344"/>
        <end position="361"/>
    </location>
</feature>
<dbReference type="Gene3D" id="1.20.1250.20">
    <property type="entry name" value="MFS general substrate transporter like domains"/>
    <property type="match status" value="1"/>
</dbReference>
<protein>
    <submittedName>
        <fullName evidence="9">MFS transporter</fullName>
    </submittedName>
</protein>
<evidence type="ECO:0000256" key="3">
    <source>
        <dbReference type="ARBA" id="ARBA00022475"/>
    </source>
</evidence>
<evidence type="ECO:0000256" key="5">
    <source>
        <dbReference type="ARBA" id="ARBA00022989"/>
    </source>
</evidence>
<feature type="transmembrane region" description="Helical" evidence="7">
    <location>
        <begin position="208"/>
        <end position="228"/>
    </location>
</feature>
<dbReference type="SUPFAM" id="SSF103473">
    <property type="entry name" value="MFS general substrate transporter"/>
    <property type="match status" value="1"/>
</dbReference>
<keyword evidence="6 7" id="KW-0472">Membrane</keyword>
<keyword evidence="4 7" id="KW-0812">Transmembrane</keyword>
<proteinExistence type="predicted"/>
<evidence type="ECO:0000256" key="1">
    <source>
        <dbReference type="ARBA" id="ARBA00004651"/>
    </source>
</evidence>
<feature type="transmembrane region" description="Helical" evidence="7">
    <location>
        <begin position="174"/>
        <end position="196"/>
    </location>
</feature>
<feature type="transmembrane region" description="Helical" evidence="7">
    <location>
        <begin position="277"/>
        <end position="300"/>
    </location>
</feature>
<dbReference type="Gene3D" id="1.20.1720.10">
    <property type="entry name" value="Multidrug resistance protein D"/>
    <property type="match status" value="1"/>
</dbReference>
<dbReference type="PANTHER" id="PTHR42718:SF46">
    <property type="entry name" value="BLR6921 PROTEIN"/>
    <property type="match status" value="1"/>
</dbReference>
<dbReference type="InterPro" id="IPR011701">
    <property type="entry name" value="MFS"/>
</dbReference>
<gene>
    <name evidence="9" type="ORF">ISP19_14790</name>
</gene>
<sequence length="487" mass="50507">MTTSDDHAPHLATHPDRRWLALVLLCLGELMIVLDTTIVNVALPSIKTDLHFGDTALAWVVNAYMLTYGGFLLLGGRLGDLYGHRRLFLLGIAAFTLTSLACGLSTTQSALVIARSVQGLGGAVVSAAALSLIMDLFTEPGDRAKAMGVFGFVCAGGGSLGAMLGGLLTSSLSWHWVFLVNLPIGAAVVAAAWRLVPKAPATATSRHLDVFGAVTVTAALMLAVYAIINGSQSGWESAQTLGQLGVALALLLLFLWIETRVQVPLMPLRLFKLRNLAVANVAGVLWAAAMFAWFFLSALYMQLVLGYGPMQVGLAFLPANLIMAAFSLGLSAKLVMRFGIRRPLAVGLALAACGLLCFARATEHGGFINVILPGMLLLGVGAGVAFNPVLLAAMSDVGPSESGLASGVVNTSFMMGGSLGLAVLATLAEARTQSVWAAGISHAAALAAGYRWAFFAGACFAALGALLSATLLRTAGATAQEQTVTVH</sequence>
<feature type="transmembrane region" description="Helical" evidence="7">
    <location>
        <begin position="119"/>
        <end position="137"/>
    </location>
</feature>
<feature type="transmembrane region" description="Helical" evidence="7">
    <location>
        <begin position="55"/>
        <end position="75"/>
    </location>
</feature>
<organism evidence="9 10">
    <name type="scientific">Dyella flava</name>
    <dbReference type="NCBI Taxonomy" id="1920170"/>
    <lineage>
        <taxon>Bacteria</taxon>
        <taxon>Pseudomonadati</taxon>
        <taxon>Pseudomonadota</taxon>
        <taxon>Gammaproteobacteria</taxon>
        <taxon>Lysobacterales</taxon>
        <taxon>Rhodanobacteraceae</taxon>
        <taxon>Dyella</taxon>
    </lineage>
</organism>
<dbReference type="InterPro" id="IPR036259">
    <property type="entry name" value="MFS_trans_sf"/>
</dbReference>
<feature type="transmembrane region" description="Helical" evidence="7">
    <location>
        <begin position="20"/>
        <end position="43"/>
    </location>
</feature>
<dbReference type="Proteomes" id="UP001430149">
    <property type="component" value="Unassembled WGS sequence"/>
</dbReference>
<evidence type="ECO:0000313" key="10">
    <source>
        <dbReference type="Proteomes" id="UP001430149"/>
    </source>
</evidence>
<accession>A0ABS2K645</accession>
<dbReference type="EMBL" id="JADIKE010000037">
    <property type="protein sequence ID" value="MBM7126646.1"/>
    <property type="molecule type" value="Genomic_DNA"/>
</dbReference>
<feature type="domain" description="Major facilitator superfamily (MFS) profile" evidence="8">
    <location>
        <begin position="21"/>
        <end position="476"/>
    </location>
</feature>
<evidence type="ECO:0000256" key="4">
    <source>
        <dbReference type="ARBA" id="ARBA00022692"/>
    </source>
</evidence>
<feature type="transmembrane region" description="Helical" evidence="7">
    <location>
        <begin position="367"/>
        <end position="392"/>
    </location>
</feature>
<evidence type="ECO:0000256" key="2">
    <source>
        <dbReference type="ARBA" id="ARBA00022448"/>
    </source>
</evidence>
<evidence type="ECO:0000313" key="9">
    <source>
        <dbReference type="EMBL" id="MBM7126646.1"/>
    </source>
</evidence>
<evidence type="ECO:0000256" key="6">
    <source>
        <dbReference type="ARBA" id="ARBA00023136"/>
    </source>
</evidence>
<dbReference type="InterPro" id="IPR004638">
    <property type="entry name" value="EmrB-like"/>
</dbReference>
<comment type="caution">
    <text evidence="9">The sequence shown here is derived from an EMBL/GenBank/DDBJ whole genome shotgun (WGS) entry which is preliminary data.</text>
</comment>
<feature type="transmembrane region" description="Helical" evidence="7">
    <location>
        <begin position="87"/>
        <end position="107"/>
    </location>
</feature>
<dbReference type="Pfam" id="PF07690">
    <property type="entry name" value="MFS_1"/>
    <property type="match status" value="1"/>
</dbReference>
<dbReference type="RefSeq" id="WP_204683177.1">
    <property type="nucleotide sequence ID" value="NZ_BSNR01000004.1"/>
</dbReference>
<dbReference type="PANTHER" id="PTHR42718">
    <property type="entry name" value="MAJOR FACILITATOR SUPERFAMILY MULTIDRUG TRANSPORTER MFSC"/>
    <property type="match status" value="1"/>
</dbReference>
<feature type="transmembrane region" description="Helical" evidence="7">
    <location>
        <begin position="149"/>
        <end position="168"/>
    </location>
</feature>
<feature type="transmembrane region" description="Helical" evidence="7">
    <location>
        <begin position="312"/>
        <end position="332"/>
    </location>
</feature>
<feature type="transmembrane region" description="Helical" evidence="7">
    <location>
        <begin position="240"/>
        <end position="257"/>
    </location>
</feature>
<dbReference type="InterPro" id="IPR020846">
    <property type="entry name" value="MFS_dom"/>
</dbReference>
<reference evidence="9" key="1">
    <citation type="submission" date="2020-10" db="EMBL/GenBank/DDBJ databases">
        <title>Phylogeny of dyella-like bacteria.</title>
        <authorList>
            <person name="Fu J."/>
        </authorList>
    </citation>
    <scope>NUCLEOTIDE SEQUENCE</scope>
    <source>
        <strain evidence="9">DHOC52</strain>
    </source>
</reference>
<dbReference type="CDD" id="cd17321">
    <property type="entry name" value="MFS_MMR_MDR_like"/>
    <property type="match status" value="1"/>
</dbReference>
<comment type="subcellular location">
    <subcellularLocation>
        <location evidence="1">Cell membrane</location>
        <topology evidence="1">Multi-pass membrane protein</topology>
    </subcellularLocation>
</comment>
<feature type="transmembrane region" description="Helical" evidence="7">
    <location>
        <begin position="448"/>
        <end position="472"/>
    </location>
</feature>
<keyword evidence="2" id="KW-0813">Transport</keyword>
<evidence type="ECO:0000256" key="7">
    <source>
        <dbReference type="SAM" id="Phobius"/>
    </source>
</evidence>